<evidence type="ECO:0000256" key="12">
    <source>
        <dbReference type="ARBA" id="ARBA00023180"/>
    </source>
</evidence>
<evidence type="ECO:0000256" key="4">
    <source>
        <dbReference type="ARBA" id="ARBA00022536"/>
    </source>
</evidence>
<dbReference type="InterPro" id="IPR000742">
    <property type="entry name" value="EGF"/>
</dbReference>
<dbReference type="PROSITE" id="PS51886">
    <property type="entry name" value="TLDC"/>
    <property type="match status" value="1"/>
</dbReference>
<reference evidence="17" key="1">
    <citation type="submission" date="2025-08" db="UniProtKB">
        <authorList>
            <consortium name="RefSeq"/>
        </authorList>
    </citation>
    <scope>IDENTIFICATION</scope>
    <source>
        <tissue evidence="17">Tentacle</tissue>
    </source>
</reference>
<evidence type="ECO:0000256" key="9">
    <source>
        <dbReference type="ARBA" id="ARBA00022989"/>
    </source>
</evidence>
<dbReference type="InterPro" id="IPR051022">
    <property type="entry name" value="Notch_Cell-Fate_Det"/>
</dbReference>
<evidence type="ECO:0000256" key="10">
    <source>
        <dbReference type="ARBA" id="ARBA00023136"/>
    </source>
</evidence>
<evidence type="ECO:0000256" key="5">
    <source>
        <dbReference type="ARBA" id="ARBA00022692"/>
    </source>
</evidence>
<comment type="caution">
    <text evidence="13">Lacks conserved residue(s) required for the propagation of feature annotation.</text>
</comment>
<keyword evidence="6" id="KW-0732">Signal</keyword>
<feature type="domain" description="EGF-like" evidence="14">
    <location>
        <begin position="2"/>
        <end position="40"/>
    </location>
</feature>
<dbReference type="PANTHER" id="PTHR24049">
    <property type="entry name" value="CRUMBS FAMILY MEMBER"/>
    <property type="match status" value="1"/>
</dbReference>
<dbReference type="InterPro" id="IPR006571">
    <property type="entry name" value="TLDc_dom"/>
</dbReference>
<dbReference type="InterPro" id="IPR001881">
    <property type="entry name" value="EGF-like_Ca-bd_dom"/>
</dbReference>
<dbReference type="PROSITE" id="PS01186">
    <property type="entry name" value="EGF_2"/>
    <property type="match status" value="2"/>
</dbReference>
<keyword evidence="3" id="KW-1003">Cell membrane</keyword>
<dbReference type="Gene3D" id="2.10.25.10">
    <property type="entry name" value="Laminin"/>
    <property type="match status" value="2"/>
</dbReference>
<feature type="domain" description="EGF-like" evidence="14">
    <location>
        <begin position="42"/>
        <end position="80"/>
    </location>
</feature>
<name>A0A6P8ITF2_ACTTE</name>
<comment type="similarity">
    <text evidence="2">Belongs to the EGF domain peptide family.</text>
</comment>
<dbReference type="Pfam" id="PF07534">
    <property type="entry name" value="TLD"/>
    <property type="match status" value="1"/>
</dbReference>
<accession>A0A6P8ITF2</accession>
<keyword evidence="8" id="KW-0106">Calcium</keyword>
<dbReference type="OrthoDB" id="5953547at2759"/>
<dbReference type="Pfam" id="PF00008">
    <property type="entry name" value="EGF"/>
    <property type="match status" value="1"/>
</dbReference>
<keyword evidence="10" id="KW-0472">Membrane</keyword>
<feature type="disulfide bond" evidence="13">
    <location>
        <begin position="30"/>
        <end position="39"/>
    </location>
</feature>
<dbReference type="PROSITE" id="PS01187">
    <property type="entry name" value="EGF_CA"/>
    <property type="match status" value="1"/>
</dbReference>
<dbReference type="InterPro" id="IPR049883">
    <property type="entry name" value="NOTCH1_EGF-like"/>
</dbReference>
<keyword evidence="5" id="KW-0812">Transmembrane</keyword>
<evidence type="ECO:0000259" key="14">
    <source>
        <dbReference type="PROSITE" id="PS50026"/>
    </source>
</evidence>
<dbReference type="GO" id="GO:0005886">
    <property type="term" value="C:plasma membrane"/>
    <property type="evidence" value="ECO:0007669"/>
    <property type="project" value="UniProtKB-SubCell"/>
</dbReference>
<evidence type="ECO:0000256" key="11">
    <source>
        <dbReference type="ARBA" id="ARBA00023157"/>
    </source>
</evidence>
<feature type="domain" description="TLDc" evidence="15">
    <location>
        <begin position="90"/>
        <end position="274"/>
    </location>
</feature>
<dbReference type="InParanoid" id="A0A6P8ITF2"/>
<evidence type="ECO:0000256" key="2">
    <source>
        <dbReference type="ARBA" id="ARBA00006373"/>
    </source>
</evidence>
<comment type="subcellular location">
    <subcellularLocation>
        <location evidence="1">Cell membrane</location>
        <topology evidence="1">Single-pass type I membrane protein</topology>
    </subcellularLocation>
</comment>
<sequence length="276" mass="30269">MSQNPCEGKPCLNKGKCLLHKNRRDYRCRCKKGYSGEKCQLDVNECETKPCDANAACINTKGSYQCTCNSGYHGNGKQCSPYARGLDSSAILSNYGNATFLQDLGLYLFPVVQNPSKSLWVRCWHAANDGWNVRTTFHPQCDGNSPTVTIVRVVSYVFGGYSDVPWQSSGGYTSSSKSFLYSLRNIYGYSPVNLTLNGQNDGKAIYNGAGYGPVFGGGNDLFISDFASSYNDSLTSLGNTYRTHQICSSRGTCTSFMAGNDNFSPNDIEVFYETIT</sequence>
<keyword evidence="11 13" id="KW-1015">Disulfide bond</keyword>
<evidence type="ECO:0000256" key="3">
    <source>
        <dbReference type="ARBA" id="ARBA00022475"/>
    </source>
</evidence>
<dbReference type="SUPFAM" id="SSF57196">
    <property type="entry name" value="EGF/Laminin"/>
    <property type="match status" value="2"/>
</dbReference>
<protein>
    <submittedName>
        <fullName evidence="17">Protein HEG homolog 1-like</fullName>
    </submittedName>
</protein>
<dbReference type="FunFam" id="2.10.25.10:FF:000653">
    <property type="entry name" value="Putative Fibrillin-1"/>
    <property type="match status" value="1"/>
</dbReference>
<dbReference type="InterPro" id="IPR018097">
    <property type="entry name" value="EGF_Ca-bd_CS"/>
</dbReference>
<dbReference type="GeneID" id="116304599"/>
<dbReference type="PROSITE" id="PS00010">
    <property type="entry name" value="ASX_HYDROXYL"/>
    <property type="match status" value="1"/>
</dbReference>
<dbReference type="CDD" id="cd00054">
    <property type="entry name" value="EGF_CA"/>
    <property type="match status" value="1"/>
</dbReference>
<organism evidence="16 17">
    <name type="scientific">Actinia tenebrosa</name>
    <name type="common">Australian red waratah sea anemone</name>
    <dbReference type="NCBI Taxonomy" id="6105"/>
    <lineage>
        <taxon>Eukaryota</taxon>
        <taxon>Metazoa</taxon>
        <taxon>Cnidaria</taxon>
        <taxon>Anthozoa</taxon>
        <taxon>Hexacorallia</taxon>
        <taxon>Actiniaria</taxon>
        <taxon>Actiniidae</taxon>
        <taxon>Actinia</taxon>
    </lineage>
</organism>
<keyword evidence="16" id="KW-1185">Reference proteome</keyword>
<evidence type="ECO:0000256" key="7">
    <source>
        <dbReference type="ARBA" id="ARBA00022737"/>
    </source>
</evidence>
<proteinExistence type="inferred from homology"/>
<dbReference type="RefSeq" id="XP_031570222.1">
    <property type="nucleotide sequence ID" value="XM_031714362.1"/>
</dbReference>
<evidence type="ECO:0000313" key="17">
    <source>
        <dbReference type="RefSeq" id="XP_031570222.1"/>
    </source>
</evidence>
<evidence type="ECO:0000256" key="8">
    <source>
        <dbReference type="ARBA" id="ARBA00022837"/>
    </source>
</evidence>
<dbReference type="GO" id="GO:0007154">
    <property type="term" value="P:cell communication"/>
    <property type="evidence" value="ECO:0007669"/>
    <property type="project" value="UniProtKB-ARBA"/>
</dbReference>
<evidence type="ECO:0000256" key="13">
    <source>
        <dbReference type="PROSITE-ProRule" id="PRU00076"/>
    </source>
</evidence>
<dbReference type="GO" id="GO:0005509">
    <property type="term" value="F:calcium ion binding"/>
    <property type="evidence" value="ECO:0007669"/>
    <property type="project" value="InterPro"/>
</dbReference>
<keyword evidence="9" id="KW-1133">Transmembrane helix</keyword>
<evidence type="ECO:0000313" key="16">
    <source>
        <dbReference type="Proteomes" id="UP000515163"/>
    </source>
</evidence>
<dbReference type="SMART" id="SM00181">
    <property type="entry name" value="EGF"/>
    <property type="match status" value="2"/>
</dbReference>
<keyword evidence="4 13" id="KW-0245">EGF-like domain</keyword>
<dbReference type="InterPro" id="IPR000152">
    <property type="entry name" value="EGF-type_Asp/Asn_hydroxyl_site"/>
</dbReference>
<dbReference type="SMART" id="SM00179">
    <property type="entry name" value="EGF_CA"/>
    <property type="match status" value="2"/>
</dbReference>
<evidence type="ECO:0000256" key="1">
    <source>
        <dbReference type="ARBA" id="ARBA00004251"/>
    </source>
</evidence>
<dbReference type="AlphaFoldDB" id="A0A6P8ITF2"/>
<gene>
    <name evidence="17" type="primary">LOC116304599</name>
</gene>
<dbReference type="Pfam" id="PF07645">
    <property type="entry name" value="EGF_CA"/>
    <property type="match status" value="1"/>
</dbReference>
<dbReference type="KEGG" id="aten:116304599"/>
<dbReference type="PROSITE" id="PS50026">
    <property type="entry name" value="EGF_3"/>
    <property type="match status" value="2"/>
</dbReference>
<dbReference type="PROSITE" id="PS00022">
    <property type="entry name" value="EGF_1"/>
    <property type="match status" value="1"/>
</dbReference>
<keyword evidence="7" id="KW-0677">Repeat</keyword>
<feature type="disulfide bond" evidence="13">
    <location>
        <begin position="11"/>
        <end position="28"/>
    </location>
</feature>
<dbReference type="FunFam" id="2.10.25.10:FF:000391">
    <property type="entry name" value="Weary, isoform C"/>
    <property type="match status" value="1"/>
</dbReference>
<dbReference type="GO" id="GO:0023052">
    <property type="term" value="P:signaling"/>
    <property type="evidence" value="ECO:0007669"/>
    <property type="project" value="UniProtKB-ARBA"/>
</dbReference>
<keyword evidence="12" id="KW-0325">Glycoprotein</keyword>
<dbReference type="Proteomes" id="UP000515163">
    <property type="component" value="Unplaced"/>
</dbReference>
<evidence type="ECO:0000259" key="15">
    <source>
        <dbReference type="PROSITE" id="PS51886"/>
    </source>
</evidence>
<evidence type="ECO:0000256" key="6">
    <source>
        <dbReference type="ARBA" id="ARBA00022729"/>
    </source>
</evidence>